<accession>A0A563VYX5</accession>
<dbReference type="RefSeq" id="WP_144875374.1">
    <property type="nucleotide sequence ID" value="NZ_LR214202.1"/>
</dbReference>
<organism evidence="1 2">
    <name type="scientific">Hyella patelloides LEGE 07179</name>
    <dbReference type="NCBI Taxonomy" id="945734"/>
    <lineage>
        <taxon>Bacteria</taxon>
        <taxon>Bacillati</taxon>
        <taxon>Cyanobacteriota</taxon>
        <taxon>Cyanophyceae</taxon>
        <taxon>Pleurocapsales</taxon>
        <taxon>Hyellaceae</taxon>
        <taxon>Hyella</taxon>
    </lineage>
</organism>
<protein>
    <submittedName>
        <fullName evidence="1">Uncharacterized protein</fullName>
    </submittedName>
</protein>
<evidence type="ECO:0000313" key="1">
    <source>
        <dbReference type="EMBL" id="VEP16577.1"/>
    </source>
</evidence>
<dbReference type="InterPro" id="IPR023534">
    <property type="entry name" value="Rof/RNase_P-like"/>
</dbReference>
<dbReference type="AlphaFoldDB" id="A0A563VYX5"/>
<dbReference type="EMBL" id="CAACVJ010000409">
    <property type="protein sequence ID" value="VEP16577.1"/>
    <property type="molecule type" value="Genomic_DNA"/>
</dbReference>
<keyword evidence="2" id="KW-1185">Reference proteome</keyword>
<proteinExistence type="predicted"/>
<dbReference type="Proteomes" id="UP000320055">
    <property type="component" value="Unassembled WGS sequence"/>
</dbReference>
<dbReference type="OrthoDB" id="5344363at2"/>
<sequence length="74" mass="8589">MNDDTPVSCDLNDLLEKIVTLKRQCTITYRNEKDEFTKVGGRIIDIYAAEGSDWCRLSDETVIRLDKIEEFESE</sequence>
<gene>
    <name evidence="1" type="ORF">H1P_4670004</name>
</gene>
<evidence type="ECO:0000313" key="2">
    <source>
        <dbReference type="Proteomes" id="UP000320055"/>
    </source>
</evidence>
<dbReference type="SUPFAM" id="SSF101744">
    <property type="entry name" value="Rof/RNase P subunit-like"/>
    <property type="match status" value="1"/>
</dbReference>
<name>A0A563VYX5_9CYAN</name>
<reference evidence="1 2" key="1">
    <citation type="submission" date="2019-01" db="EMBL/GenBank/DDBJ databases">
        <authorList>
            <person name="Brito A."/>
        </authorList>
    </citation>
    <scope>NUCLEOTIDE SEQUENCE [LARGE SCALE GENOMIC DNA]</scope>
    <source>
        <strain evidence="1">1</strain>
    </source>
</reference>